<evidence type="ECO:0000259" key="3">
    <source>
        <dbReference type="Pfam" id="PF00496"/>
    </source>
</evidence>
<dbReference type="CDD" id="cd00995">
    <property type="entry name" value="PBP2_NikA_DppA_OppA_like"/>
    <property type="match status" value="1"/>
</dbReference>
<dbReference type="PIRSF" id="PIRSF002741">
    <property type="entry name" value="MppA"/>
    <property type="match status" value="1"/>
</dbReference>
<dbReference type="Pfam" id="PF00496">
    <property type="entry name" value="SBP_bac_5"/>
    <property type="match status" value="1"/>
</dbReference>
<keyword evidence="2" id="KW-0732">Signal</keyword>
<dbReference type="Gene3D" id="3.10.105.10">
    <property type="entry name" value="Dipeptide-binding Protein, Domain 3"/>
    <property type="match status" value="1"/>
</dbReference>
<evidence type="ECO:0000313" key="5">
    <source>
        <dbReference type="Proteomes" id="UP001595975"/>
    </source>
</evidence>
<dbReference type="PROSITE" id="PS51257">
    <property type="entry name" value="PROKAR_LIPOPROTEIN"/>
    <property type="match status" value="1"/>
</dbReference>
<feature type="domain" description="Solute-binding protein family 5" evidence="3">
    <location>
        <begin position="87"/>
        <end position="464"/>
    </location>
</feature>
<dbReference type="InterPro" id="IPR000914">
    <property type="entry name" value="SBP_5_dom"/>
</dbReference>
<evidence type="ECO:0000313" key="4">
    <source>
        <dbReference type="EMBL" id="MFC5662388.1"/>
    </source>
</evidence>
<dbReference type="RefSeq" id="WP_380224001.1">
    <property type="nucleotide sequence ID" value="NZ_JBHSOF010000004.1"/>
</dbReference>
<reference evidence="5" key="1">
    <citation type="journal article" date="2019" name="Int. J. Syst. Evol. Microbiol.">
        <title>The Global Catalogue of Microorganisms (GCM) 10K type strain sequencing project: providing services to taxonomists for standard genome sequencing and annotation.</title>
        <authorList>
            <consortium name="The Broad Institute Genomics Platform"/>
            <consortium name="The Broad Institute Genome Sequencing Center for Infectious Disease"/>
            <person name="Wu L."/>
            <person name="Ma J."/>
        </authorList>
    </citation>
    <scope>NUCLEOTIDE SEQUENCE [LARGE SCALE GENOMIC DNA]</scope>
    <source>
        <strain evidence="5">CGMCC 4.1437</strain>
    </source>
</reference>
<dbReference type="PANTHER" id="PTHR30290:SF83">
    <property type="entry name" value="ABC TRANSPORTER SUBSTRATE-BINDING PROTEIN"/>
    <property type="match status" value="1"/>
</dbReference>
<sequence length="548" mass="60239">MRLTKTMRWTALAACTALAISACSTSSDKKSSDGANGSGKKGGSISIESGEPQHGLIPQNTAESEGAQVLAQVFAGLVEYNRKTNEPELRVAESIETADSKVWTIKLKDGYTFHNGEKVTAQSFVDAWNWGANQDNAAEGLPFFSKIDGAEELAPGKDKKPATDKLKGLKVVDDKTFTVTLTDPFSQFKVMLGYTAFYPVPKAFFQDKKAFEESPIGNGPFQMDGKWEHNTQIKVKRYENFPESDGKAKLDSVTFKIYDKLETAYNDLRANNIQITNKLPISAMSTVAQEFGDRYIYKPESGVGFIGFPLATNPASYGKPEIRKAISMAIDREAITKTIFSGTRVPADDFISPIIPGYRKGAMGDAAKYDPAKAKELFTTAGGVPNNAIELGYNADGGHKEWIEAVGNQLKKNLGVEVTFKPFEKFGKILDALGDKQYSGAFRMAWQMDYPSMENYLRPIFSKVAIENGSNYGGYVNEQFESLLSQADQAKSLEDGLKLYQQADDILIKDLPYIPVYTYMTSAAYAKTVKNVVVDAQNRIDLANVELA</sequence>
<feature type="region of interest" description="Disordered" evidence="1">
    <location>
        <begin position="25"/>
        <end position="58"/>
    </location>
</feature>
<dbReference type="Proteomes" id="UP001595975">
    <property type="component" value="Unassembled WGS sequence"/>
</dbReference>
<accession>A0ABW0WXV1</accession>
<evidence type="ECO:0000256" key="1">
    <source>
        <dbReference type="SAM" id="MobiDB-lite"/>
    </source>
</evidence>
<dbReference type="Gene3D" id="3.90.76.10">
    <property type="entry name" value="Dipeptide-binding Protein, Domain 1"/>
    <property type="match status" value="1"/>
</dbReference>
<proteinExistence type="predicted"/>
<dbReference type="EMBL" id="JBHSOF010000004">
    <property type="protein sequence ID" value="MFC5662388.1"/>
    <property type="molecule type" value="Genomic_DNA"/>
</dbReference>
<dbReference type="InterPro" id="IPR030678">
    <property type="entry name" value="Peptide/Ni-bd"/>
</dbReference>
<dbReference type="SUPFAM" id="SSF53850">
    <property type="entry name" value="Periplasmic binding protein-like II"/>
    <property type="match status" value="1"/>
</dbReference>
<dbReference type="Gene3D" id="3.40.190.10">
    <property type="entry name" value="Periplasmic binding protein-like II"/>
    <property type="match status" value="1"/>
</dbReference>
<dbReference type="PANTHER" id="PTHR30290">
    <property type="entry name" value="PERIPLASMIC BINDING COMPONENT OF ABC TRANSPORTER"/>
    <property type="match status" value="1"/>
</dbReference>
<comment type="caution">
    <text evidence="4">The sequence shown here is derived from an EMBL/GenBank/DDBJ whole genome shotgun (WGS) entry which is preliminary data.</text>
</comment>
<evidence type="ECO:0000256" key="2">
    <source>
        <dbReference type="SAM" id="SignalP"/>
    </source>
</evidence>
<keyword evidence="5" id="KW-1185">Reference proteome</keyword>
<organism evidence="4 5">
    <name type="scientific">Kitasatospora misakiensis</name>
    <dbReference type="NCBI Taxonomy" id="67330"/>
    <lineage>
        <taxon>Bacteria</taxon>
        <taxon>Bacillati</taxon>
        <taxon>Actinomycetota</taxon>
        <taxon>Actinomycetes</taxon>
        <taxon>Kitasatosporales</taxon>
        <taxon>Streptomycetaceae</taxon>
        <taxon>Kitasatospora</taxon>
    </lineage>
</organism>
<feature type="chain" id="PRO_5047461384" evidence="2">
    <location>
        <begin position="27"/>
        <end position="548"/>
    </location>
</feature>
<name>A0ABW0WXV1_9ACTN</name>
<protein>
    <submittedName>
        <fullName evidence="4">ABC transporter substrate-binding protein</fullName>
    </submittedName>
</protein>
<feature type="signal peptide" evidence="2">
    <location>
        <begin position="1"/>
        <end position="26"/>
    </location>
</feature>
<dbReference type="InterPro" id="IPR039424">
    <property type="entry name" value="SBP_5"/>
</dbReference>
<gene>
    <name evidence="4" type="ORF">ACFP3U_05265</name>
</gene>